<evidence type="ECO:0000313" key="6">
    <source>
        <dbReference type="EMBL" id="UOD49551.1"/>
    </source>
</evidence>
<evidence type="ECO:0000256" key="3">
    <source>
        <dbReference type="ARBA" id="ARBA00023157"/>
    </source>
</evidence>
<evidence type="ECO:0000256" key="1">
    <source>
        <dbReference type="ARBA" id="ARBA00022490"/>
    </source>
</evidence>
<keyword evidence="3" id="KW-1015">Disulfide bond</keyword>
<keyword evidence="2" id="KW-0862">Zinc</keyword>
<organism evidence="6 7">
    <name type="scientific">Orrella daihaiensis</name>
    <dbReference type="NCBI Taxonomy" id="2782176"/>
    <lineage>
        <taxon>Bacteria</taxon>
        <taxon>Pseudomonadati</taxon>
        <taxon>Pseudomonadota</taxon>
        <taxon>Betaproteobacteria</taxon>
        <taxon>Burkholderiales</taxon>
        <taxon>Alcaligenaceae</taxon>
        <taxon>Orrella</taxon>
    </lineage>
</organism>
<sequence length="305" mass="33587">MSKSDRLNKFLLQDRSARVISVQIEDLWCTAQTHQPTSTAVRSLLGELIAAATLLTANLKFDGSLLLQLQGNGVVKLIVVECREDMSLRATIKLNHEPLEGQAGLQALLNADGLGRFSVILNPPRDNPGRQPYQGIVPLTADSVAAVLEDYMRQSEQLDTRIWLAASEQRLGGLLLQRMPHDGGKSGASEDALAASWEHAKTLCDTVSSQELIEIDSETLLHRLFWETPVIGLESCNPTWRCGCDRTRVANMLRNLGKQEIDEIVAEQGQVEVTCEFCSTPYRFDAVDAAALFKSVSQEGTDQLQ</sequence>
<dbReference type="Gene3D" id="1.10.287.480">
    <property type="entry name" value="helix hairpin bin"/>
    <property type="match status" value="1"/>
</dbReference>
<evidence type="ECO:0000256" key="5">
    <source>
        <dbReference type="ARBA" id="ARBA00023284"/>
    </source>
</evidence>
<keyword evidence="4" id="KW-0143">Chaperone</keyword>
<dbReference type="InterPro" id="IPR023212">
    <property type="entry name" value="Hsp33_helix_hairpin_bin_dom_sf"/>
</dbReference>
<accession>A0ABY4AGY6</accession>
<dbReference type="PANTHER" id="PTHR30111:SF1">
    <property type="entry name" value="33 KDA CHAPERONIN"/>
    <property type="match status" value="1"/>
</dbReference>
<evidence type="ECO:0000256" key="4">
    <source>
        <dbReference type="ARBA" id="ARBA00023186"/>
    </source>
</evidence>
<dbReference type="Gene3D" id="3.55.30.10">
    <property type="entry name" value="Hsp33 domain"/>
    <property type="match status" value="1"/>
</dbReference>
<keyword evidence="7" id="KW-1185">Reference proteome</keyword>
<keyword evidence="1" id="KW-0963">Cytoplasm</keyword>
<dbReference type="InterPro" id="IPR000397">
    <property type="entry name" value="Heat_shock_Hsp33"/>
</dbReference>
<evidence type="ECO:0000313" key="7">
    <source>
        <dbReference type="Proteomes" id="UP000831607"/>
    </source>
</evidence>
<dbReference type="PANTHER" id="PTHR30111">
    <property type="entry name" value="33 KDA CHAPERONIN"/>
    <property type="match status" value="1"/>
</dbReference>
<dbReference type="InterPro" id="IPR016153">
    <property type="entry name" value="Heat_shock_Hsp33_N"/>
</dbReference>
<dbReference type="Proteomes" id="UP000831607">
    <property type="component" value="Chromosome"/>
</dbReference>
<dbReference type="InterPro" id="IPR016154">
    <property type="entry name" value="Heat_shock_Hsp33_C"/>
</dbReference>
<name>A0ABY4AGY6_9BURK</name>
<reference evidence="6 7" key="1">
    <citation type="submission" date="2020-11" db="EMBL/GenBank/DDBJ databases">
        <title>Algicoccus daihaiensis sp.nov., isolated from Daihai Lake in Inner Mongolia.</title>
        <authorList>
            <person name="Kai J."/>
        </authorList>
    </citation>
    <scope>NUCLEOTIDE SEQUENCE [LARGE SCALE GENOMIC DNA]</scope>
    <source>
        <strain evidence="7">f23</strain>
    </source>
</reference>
<evidence type="ECO:0000256" key="2">
    <source>
        <dbReference type="ARBA" id="ARBA00022833"/>
    </source>
</evidence>
<gene>
    <name evidence="6" type="ORF">DHf2319_08700</name>
</gene>
<dbReference type="RefSeq" id="WP_243477779.1">
    <property type="nucleotide sequence ID" value="NZ_CP063982.1"/>
</dbReference>
<keyword evidence="5" id="KW-0676">Redox-active center</keyword>
<dbReference type="PIRSF" id="PIRSF005261">
    <property type="entry name" value="Heat_shock_Hsp33"/>
    <property type="match status" value="1"/>
</dbReference>
<dbReference type="Gene3D" id="3.90.1280.10">
    <property type="entry name" value="HSP33 redox switch-like"/>
    <property type="match status" value="1"/>
</dbReference>
<dbReference type="CDD" id="cd00498">
    <property type="entry name" value="Hsp33"/>
    <property type="match status" value="1"/>
</dbReference>
<dbReference type="EMBL" id="CP063982">
    <property type="protein sequence ID" value="UOD49551.1"/>
    <property type="molecule type" value="Genomic_DNA"/>
</dbReference>
<dbReference type="Pfam" id="PF01430">
    <property type="entry name" value="HSP33"/>
    <property type="match status" value="1"/>
</dbReference>
<proteinExistence type="predicted"/>
<protein>
    <submittedName>
        <fullName evidence="6">Hsp33 family molecular chaperone HslO</fullName>
    </submittedName>
</protein>
<dbReference type="SUPFAM" id="SSF64397">
    <property type="entry name" value="Hsp33 domain"/>
    <property type="match status" value="1"/>
</dbReference>
<dbReference type="SUPFAM" id="SSF118352">
    <property type="entry name" value="HSP33 redox switch-like"/>
    <property type="match status" value="1"/>
</dbReference>